<comment type="caution">
    <text evidence="2">The sequence shown here is derived from an EMBL/GenBank/DDBJ whole genome shotgun (WGS) entry which is preliminary data.</text>
</comment>
<feature type="transmembrane region" description="Helical" evidence="1">
    <location>
        <begin position="50"/>
        <end position="70"/>
    </location>
</feature>
<accession>A0A246BS66</accession>
<evidence type="ECO:0000313" key="2">
    <source>
        <dbReference type="EMBL" id="OWL98022.1"/>
    </source>
</evidence>
<organism evidence="2 3">
    <name type="scientific">Deinococcus indicus</name>
    <dbReference type="NCBI Taxonomy" id="223556"/>
    <lineage>
        <taxon>Bacteria</taxon>
        <taxon>Thermotogati</taxon>
        <taxon>Deinococcota</taxon>
        <taxon>Deinococci</taxon>
        <taxon>Deinococcales</taxon>
        <taxon>Deinococcaceae</taxon>
        <taxon>Deinococcus</taxon>
    </lineage>
</organism>
<dbReference type="AlphaFoldDB" id="A0A246BS66"/>
<gene>
    <name evidence="2" type="ORF">CBQ26_03590</name>
</gene>
<sequence>MGAGVSAPLPPQKPDTELAGLPAWLYPLGFWVGVVLLAGGVLLPEYAWVGVVWIASVPVLAALWVALAGWRVDRRLSVAAVLALAGLALVVVVRQFIG</sequence>
<reference evidence="2 3" key="1">
    <citation type="submission" date="2017-05" db="EMBL/GenBank/DDBJ databases">
        <title>De novo genome assembly of Deniococcus indicus strain DR1.</title>
        <authorList>
            <person name="Chauhan D."/>
            <person name="Yennamalli R.M."/>
            <person name="Priyadarshini R."/>
        </authorList>
    </citation>
    <scope>NUCLEOTIDE SEQUENCE [LARGE SCALE GENOMIC DNA]</scope>
    <source>
        <strain evidence="2 3">DR1</strain>
    </source>
</reference>
<feature type="transmembrane region" description="Helical" evidence="1">
    <location>
        <begin position="24"/>
        <end position="43"/>
    </location>
</feature>
<keyword evidence="3" id="KW-1185">Reference proteome</keyword>
<evidence type="ECO:0000256" key="1">
    <source>
        <dbReference type="SAM" id="Phobius"/>
    </source>
</evidence>
<name>A0A246BS66_9DEIO</name>
<dbReference type="Proteomes" id="UP000197208">
    <property type="component" value="Unassembled WGS sequence"/>
</dbReference>
<keyword evidence="1" id="KW-1133">Transmembrane helix</keyword>
<protein>
    <submittedName>
        <fullName evidence="2">Uncharacterized protein</fullName>
    </submittedName>
</protein>
<dbReference type="EMBL" id="NHMK01000009">
    <property type="protein sequence ID" value="OWL98022.1"/>
    <property type="molecule type" value="Genomic_DNA"/>
</dbReference>
<keyword evidence="1" id="KW-0472">Membrane</keyword>
<keyword evidence="1" id="KW-0812">Transmembrane</keyword>
<proteinExistence type="predicted"/>
<feature type="transmembrane region" description="Helical" evidence="1">
    <location>
        <begin position="76"/>
        <end position="97"/>
    </location>
</feature>
<evidence type="ECO:0000313" key="3">
    <source>
        <dbReference type="Proteomes" id="UP000197208"/>
    </source>
</evidence>